<comment type="caution">
    <text evidence="1">The sequence shown here is derived from an EMBL/GenBank/DDBJ whole genome shotgun (WGS) entry which is preliminary data.</text>
</comment>
<sequence length="149" mass="16831">MLHASCPSTAIRSGGPLSQRGTPRPSWFVIRDCALTTYRADCTLARTVVDGGRCYKRVYIRFEWIDRIVVQPMRHHEEWKPKRTQSCMCIIEREAEAQERERATAPLSTSIWLPSAPIAHIDIGWIWEAVGRHARVITDSTRSASIGGG</sequence>
<evidence type="ECO:0000313" key="1">
    <source>
        <dbReference type="EMBL" id="GBE77368.1"/>
    </source>
</evidence>
<name>A0A401G5D0_9APHY</name>
<dbReference type="InParanoid" id="A0A401G5D0"/>
<reference evidence="1 2" key="1">
    <citation type="journal article" date="2018" name="Sci. Rep.">
        <title>Genome sequence of the cauliflower mushroom Sparassis crispa (Hanabiratake) and its association with beneficial usage.</title>
        <authorList>
            <person name="Kiyama R."/>
            <person name="Furutani Y."/>
            <person name="Kawaguchi K."/>
            <person name="Nakanishi T."/>
        </authorList>
    </citation>
    <scope>NUCLEOTIDE SEQUENCE [LARGE SCALE GENOMIC DNA]</scope>
</reference>
<proteinExistence type="predicted"/>
<dbReference type="EMBL" id="BFAD01000001">
    <property type="protein sequence ID" value="GBE77368.1"/>
    <property type="molecule type" value="Genomic_DNA"/>
</dbReference>
<dbReference type="AlphaFoldDB" id="A0A401G5D0"/>
<protein>
    <submittedName>
        <fullName evidence="1">Uncharacterized protein</fullName>
    </submittedName>
</protein>
<gene>
    <name evidence="1" type="ORF">SCP_0102410</name>
</gene>
<dbReference type="RefSeq" id="XP_027608281.1">
    <property type="nucleotide sequence ID" value="XM_027752480.1"/>
</dbReference>
<dbReference type="GeneID" id="38774285"/>
<evidence type="ECO:0000313" key="2">
    <source>
        <dbReference type="Proteomes" id="UP000287166"/>
    </source>
</evidence>
<accession>A0A401G5D0</accession>
<keyword evidence="2" id="KW-1185">Reference proteome</keyword>
<organism evidence="1 2">
    <name type="scientific">Sparassis crispa</name>
    <dbReference type="NCBI Taxonomy" id="139825"/>
    <lineage>
        <taxon>Eukaryota</taxon>
        <taxon>Fungi</taxon>
        <taxon>Dikarya</taxon>
        <taxon>Basidiomycota</taxon>
        <taxon>Agaricomycotina</taxon>
        <taxon>Agaricomycetes</taxon>
        <taxon>Polyporales</taxon>
        <taxon>Sparassidaceae</taxon>
        <taxon>Sparassis</taxon>
    </lineage>
</organism>
<dbReference type="Proteomes" id="UP000287166">
    <property type="component" value="Unassembled WGS sequence"/>
</dbReference>